<dbReference type="Proteomes" id="UP000720189">
    <property type="component" value="Unassembled WGS sequence"/>
</dbReference>
<name>A0A9P9HDW6_FUSRE</name>
<accession>A0A9P9HDW6</accession>
<evidence type="ECO:0000313" key="3">
    <source>
        <dbReference type="Proteomes" id="UP000720189"/>
    </source>
</evidence>
<dbReference type="OrthoDB" id="10533192at2759"/>
<comment type="caution">
    <text evidence="2">The sequence shown here is derived from an EMBL/GenBank/DDBJ whole genome shotgun (WGS) entry which is preliminary data.</text>
</comment>
<dbReference type="RefSeq" id="XP_046051389.1">
    <property type="nucleotide sequence ID" value="XM_046192525.1"/>
</dbReference>
<proteinExistence type="predicted"/>
<dbReference type="AlphaFoldDB" id="A0A9P9HDW6"/>
<reference evidence="2" key="1">
    <citation type="journal article" date="2021" name="Nat. Commun.">
        <title>Genetic determinants of endophytism in the Arabidopsis root mycobiome.</title>
        <authorList>
            <person name="Mesny F."/>
            <person name="Miyauchi S."/>
            <person name="Thiergart T."/>
            <person name="Pickel B."/>
            <person name="Atanasova L."/>
            <person name="Karlsson M."/>
            <person name="Huettel B."/>
            <person name="Barry K.W."/>
            <person name="Haridas S."/>
            <person name="Chen C."/>
            <person name="Bauer D."/>
            <person name="Andreopoulos W."/>
            <person name="Pangilinan J."/>
            <person name="LaButti K."/>
            <person name="Riley R."/>
            <person name="Lipzen A."/>
            <person name="Clum A."/>
            <person name="Drula E."/>
            <person name="Henrissat B."/>
            <person name="Kohler A."/>
            <person name="Grigoriev I.V."/>
            <person name="Martin F.M."/>
            <person name="Hacquard S."/>
        </authorList>
    </citation>
    <scope>NUCLEOTIDE SEQUENCE</scope>
    <source>
        <strain evidence="2">MPI-CAGE-AT-0023</strain>
    </source>
</reference>
<protein>
    <submittedName>
        <fullName evidence="2">Uncharacterized protein</fullName>
    </submittedName>
</protein>
<gene>
    <name evidence="2" type="ORF">BKA55DRAFT_565180</name>
</gene>
<keyword evidence="1" id="KW-0732">Signal</keyword>
<dbReference type="GeneID" id="70222479"/>
<evidence type="ECO:0000313" key="2">
    <source>
        <dbReference type="EMBL" id="KAH7255820.1"/>
    </source>
</evidence>
<organism evidence="2 3">
    <name type="scientific">Fusarium redolens</name>
    <dbReference type="NCBI Taxonomy" id="48865"/>
    <lineage>
        <taxon>Eukaryota</taxon>
        <taxon>Fungi</taxon>
        <taxon>Dikarya</taxon>
        <taxon>Ascomycota</taxon>
        <taxon>Pezizomycotina</taxon>
        <taxon>Sordariomycetes</taxon>
        <taxon>Hypocreomycetidae</taxon>
        <taxon>Hypocreales</taxon>
        <taxon>Nectriaceae</taxon>
        <taxon>Fusarium</taxon>
        <taxon>Fusarium redolens species complex</taxon>
    </lineage>
</organism>
<dbReference type="EMBL" id="JAGMUX010000006">
    <property type="protein sequence ID" value="KAH7255820.1"/>
    <property type="molecule type" value="Genomic_DNA"/>
</dbReference>
<feature type="chain" id="PRO_5040484281" evidence="1">
    <location>
        <begin position="28"/>
        <end position="207"/>
    </location>
</feature>
<keyword evidence="3" id="KW-1185">Reference proteome</keyword>
<evidence type="ECO:0000256" key="1">
    <source>
        <dbReference type="SAM" id="SignalP"/>
    </source>
</evidence>
<sequence length="207" mass="23469">MALLTSKGLSNLNLILILNLEFSPTRIAIPNCDRAYHVTTRSRTIVLANQLTSHSPRWGFYNGSKCWINISSYYTGVDRPILCLSIKPSIHINQHKVLSTESLRPQMRPYLPINYLHILFHSSLQLVLSLALACRLHVCRAFSTLQSLPPFISFIINSTLALHFSRILDPSGALKLHWALFNCRHGPRDWLSDDGAALDRPESRVEK</sequence>
<feature type="signal peptide" evidence="1">
    <location>
        <begin position="1"/>
        <end position="27"/>
    </location>
</feature>